<evidence type="ECO:0000313" key="4">
    <source>
        <dbReference type="Proteomes" id="UP001558481"/>
    </source>
</evidence>
<protein>
    <submittedName>
        <fullName evidence="3">IS481 family transposase</fullName>
    </submittedName>
</protein>
<dbReference type="PANTHER" id="PTHR35004">
    <property type="entry name" value="TRANSPOSASE RV3428C-RELATED"/>
    <property type="match status" value="1"/>
</dbReference>
<feature type="region of interest" description="Disordered" evidence="1">
    <location>
        <begin position="330"/>
        <end position="351"/>
    </location>
</feature>
<dbReference type="InterPro" id="IPR009057">
    <property type="entry name" value="Homeodomain-like_sf"/>
</dbReference>
<dbReference type="Proteomes" id="UP001558481">
    <property type="component" value="Unassembled WGS sequence"/>
</dbReference>
<sequence length="351" mass="39393">MTHRNAPLTPTGRLRMVLGHLDDGIPKAHVAAEFRVSRPTVSTWVTRYLAEGEQGLTDRPSTPATSPAQIPPQVVERIEALQRGRKWSARRIWHHLAAGGYDHDPAQDPGLFHAPVIIALRTVGRWLARLGISRLRDLTPDGDNARSAPARIRAYWPGHMVHLDVKKVGKIPDGGGWRTHGRGTTKAKAAKRGPGARVGYTYLHSAVDGFSRLAYTEALDDEKAVTTIGFFVRTRTFFAAHGIHRIHRVVTDNGANYRARDFTRTVKALASRHQRIRAYTPRHNGKVERYNRLLVDEVLYTRTYTSEHARRTAVAVWVNHYNYHRPHTACGEQPPASHTPARVNNVTPSYN</sequence>
<dbReference type="RefSeq" id="WP_368630093.1">
    <property type="nucleotide sequence ID" value="NZ_JAYWLU010000022.1"/>
</dbReference>
<dbReference type="SUPFAM" id="SSF53098">
    <property type="entry name" value="Ribonuclease H-like"/>
    <property type="match status" value="1"/>
</dbReference>
<keyword evidence="4" id="KW-1185">Reference proteome</keyword>
<dbReference type="InterPro" id="IPR036397">
    <property type="entry name" value="RNaseH_sf"/>
</dbReference>
<evidence type="ECO:0000313" key="3">
    <source>
        <dbReference type="EMBL" id="MEX3596013.1"/>
    </source>
</evidence>
<feature type="domain" description="Integrase catalytic" evidence="2">
    <location>
        <begin position="168"/>
        <end position="342"/>
    </location>
</feature>
<reference evidence="3 4" key="1">
    <citation type="journal article" date="2024" name="Fungal Genet. Biol.">
        <title>The porcine skin microbiome exhibits broad fungal antagonism.</title>
        <authorList>
            <person name="De La Cruz K.F."/>
            <person name="Townsend E.C."/>
            <person name="Alex Cheong J.Z."/>
            <person name="Salamzade R."/>
            <person name="Liu A."/>
            <person name="Sandstrom S."/>
            <person name="Davila E."/>
            <person name="Huang L."/>
            <person name="Xu K.H."/>
            <person name="Wu S.Y."/>
            <person name="Meudt J.J."/>
            <person name="Shanmuganayagam D."/>
            <person name="Gibson A.L.F."/>
            <person name="Kalan L.R."/>
        </authorList>
    </citation>
    <scope>NUCLEOTIDE SEQUENCE [LARGE SCALE GENOMIC DNA]</scope>
    <source>
        <strain evidence="3 4">LK2625</strain>
    </source>
</reference>
<dbReference type="NCBIfam" id="NF033577">
    <property type="entry name" value="transpos_IS481"/>
    <property type="match status" value="1"/>
</dbReference>
<gene>
    <name evidence="3" type="ORF">VVR66_14955</name>
</gene>
<evidence type="ECO:0000259" key="2">
    <source>
        <dbReference type="PROSITE" id="PS50994"/>
    </source>
</evidence>
<dbReference type="InterPro" id="IPR047656">
    <property type="entry name" value="IS481-like_transpos"/>
</dbReference>
<dbReference type="InterPro" id="IPR012337">
    <property type="entry name" value="RNaseH-like_sf"/>
</dbReference>
<dbReference type="PROSITE" id="PS50994">
    <property type="entry name" value="INTEGRASE"/>
    <property type="match status" value="1"/>
</dbReference>
<dbReference type="SUPFAM" id="SSF46689">
    <property type="entry name" value="Homeodomain-like"/>
    <property type="match status" value="1"/>
</dbReference>
<dbReference type="InterPro" id="IPR001584">
    <property type="entry name" value="Integrase_cat-core"/>
</dbReference>
<evidence type="ECO:0000256" key="1">
    <source>
        <dbReference type="SAM" id="MobiDB-lite"/>
    </source>
</evidence>
<feature type="compositionally biased region" description="Polar residues" evidence="1">
    <location>
        <begin position="342"/>
        <end position="351"/>
    </location>
</feature>
<name>A0ABV3V5G7_9MICC</name>
<dbReference type="Gene3D" id="3.30.420.10">
    <property type="entry name" value="Ribonuclease H-like superfamily/Ribonuclease H"/>
    <property type="match status" value="1"/>
</dbReference>
<accession>A0ABV3V5G7</accession>
<comment type="caution">
    <text evidence="3">The sequence shown here is derived from an EMBL/GenBank/DDBJ whole genome shotgun (WGS) entry which is preliminary data.</text>
</comment>
<proteinExistence type="predicted"/>
<dbReference type="EMBL" id="JAYWLU010000022">
    <property type="protein sequence ID" value="MEX3596013.1"/>
    <property type="molecule type" value="Genomic_DNA"/>
</dbReference>
<dbReference type="Pfam" id="PF13683">
    <property type="entry name" value="rve_3"/>
    <property type="match status" value="1"/>
</dbReference>
<organism evidence="3 4">
    <name type="scientific">Kocuria carniphila</name>
    <dbReference type="NCBI Taxonomy" id="262208"/>
    <lineage>
        <taxon>Bacteria</taxon>
        <taxon>Bacillati</taxon>
        <taxon>Actinomycetota</taxon>
        <taxon>Actinomycetes</taxon>
        <taxon>Micrococcales</taxon>
        <taxon>Micrococcaceae</taxon>
        <taxon>Kocuria</taxon>
    </lineage>
</organism>
<dbReference type="Pfam" id="PF13565">
    <property type="entry name" value="HTH_32"/>
    <property type="match status" value="1"/>
</dbReference>